<organism evidence="2 3">
    <name type="scientific">Desulfolithobacter dissulfuricans</name>
    <dbReference type="NCBI Taxonomy" id="2795293"/>
    <lineage>
        <taxon>Bacteria</taxon>
        <taxon>Pseudomonadati</taxon>
        <taxon>Thermodesulfobacteriota</taxon>
        <taxon>Desulfobulbia</taxon>
        <taxon>Desulfobulbales</taxon>
        <taxon>Desulfobulbaceae</taxon>
        <taxon>Desulfolithobacter</taxon>
    </lineage>
</organism>
<accession>A0A915XLB9</accession>
<gene>
    <name evidence="2" type="ORF">GF1_28440</name>
</gene>
<proteinExistence type="predicted"/>
<dbReference type="Proteomes" id="UP001063350">
    <property type="component" value="Chromosome"/>
</dbReference>
<dbReference type="GO" id="GO:0016787">
    <property type="term" value="F:hydrolase activity"/>
    <property type="evidence" value="ECO:0007669"/>
    <property type="project" value="InterPro"/>
</dbReference>
<protein>
    <submittedName>
        <fullName evidence="2">Serine/threonine protein phosphatase</fullName>
    </submittedName>
</protein>
<evidence type="ECO:0000259" key="1">
    <source>
        <dbReference type="Pfam" id="PF00149"/>
    </source>
</evidence>
<dbReference type="RefSeq" id="WP_267927197.1">
    <property type="nucleotide sequence ID" value="NZ_AP024233.1"/>
</dbReference>
<sequence>MKVLTVADREMPELLEKPELTRGVRLILSCGDLAPEYLARLRSFINADLYYVPGNHDIRYQQSPPMGCTDLSCKIITTHGLAILGLPGSRWYNGGVHQYHESEMRSMIRRIFISPANYFARWRKPLDIVFAHAPPRHIHDAEDRCHRGFRCFNTLIKKYRPRYFIHGHIHALFGRNADRITDVGPTRVINSYGYHVFEIEPVSPEQPA</sequence>
<dbReference type="AlphaFoldDB" id="A0A915XLB9"/>
<evidence type="ECO:0000313" key="3">
    <source>
        <dbReference type="Proteomes" id="UP001063350"/>
    </source>
</evidence>
<dbReference type="InterPro" id="IPR004843">
    <property type="entry name" value="Calcineurin-like_PHP"/>
</dbReference>
<keyword evidence="3" id="KW-1185">Reference proteome</keyword>
<reference evidence="2" key="1">
    <citation type="submission" date="2020-12" db="EMBL/GenBank/DDBJ databases">
        <title>Desulfobium dissulfuricans gen. nov., sp. nov., a novel mesophilic, sulfate-reducing bacterium isolated from a deep-sea hydrothermal vent.</title>
        <authorList>
            <person name="Hashimoto Y."/>
            <person name="Tame A."/>
            <person name="Sawayama S."/>
            <person name="Miyazaki J."/>
            <person name="Takai K."/>
            <person name="Nakagawa S."/>
        </authorList>
    </citation>
    <scope>NUCLEOTIDE SEQUENCE</scope>
    <source>
        <strain evidence="2">GF1</strain>
    </source>
</reference>
<feature type="domain" description="Calcineurin-like phosphoesterase" evidence="1">
    <location>
        <begin position="24"/>
        <end position="171"/>
    </location>
</feature>
<name>A0A915XLB9_9BACT</name>
<dbReference type="Pfam" id="PF00149">
    <property type="entry name" value="Metallophos"/>
    <property type="match status" value="1"/>
</dbReference>
<evidence type="ECO:0000313" key="2">
    <source>
        <dbReference type="EMBL" id="BCO10468.1"/>
    </source>
</evidence>
<dbReference type="InterPro" id="IPR029052">
    <property type="entry name" value="Metallo-depent_PP-like"/>
</dbReference>
<dbReference type="SUPFAM" id="SSF56300">
    <property type="entry name" value="Metallo-dependent phosphatases"/>
    <property type="match status" value="1"/>
</dbReference>
<dbReference type="KEGG" id="ddu:GF1_28440"/>
<dbReference type="Gene3D" id="3.60.21.10">
    <property type="match status" value="1"/>
</dbReference>
<dbReference type="EMBL" id="AP024233">
    <property type="protein sequence ID" value="BCO10468.1"/>
    <property type="molecule type" value="Genomic_DNA"/>
</dbReference>